<name>E8RTJ6_ASTEC</name>
<evidence type="ECO:0000313" key="3">
    <source>
        <dbReference type="Proteomes" id="UP000001492"/>
    </source>
</evidence>
<dbReference type="HOGENOM" id="CLU_3339397_0_0_5"/>
<dbReference type="EMBL" id="CP002396">
    <property type="protein sequence ID" value="ADU14817.1"/>
    <property type="molecule type" value="Genomic_DNA"/>
</dbReference>
<keyword evidence="3" id="KW-1185">Reference proteome</keyword>
<protein>
    <submittedName>
        <fullName evidence="2">Uncharacterized protein</fullName>
    </submittedName>
</protein>
<dbReference type="AlphaFoldDB" id="E8RTJ6"/>
<feature type="region of interest" description="Disordered" evidence="1">
    <location>
        <begin position="1"/>
        <end position="37"/>
    </location>
</feature>
<evidence type="ECO:0000313" key="2">
    <source>
        <dbReference type="EMBL" id="ADU14817.1"/>
    </source>
</evidence>
<accession>E8RTJ6</accession>
<dbReference type="KEGG" id="aex:Astex_3182"/>
<gene>
    <name evidence="2" type="ordered locus">Astex_3182</name>
</gene>
<reference evidence="3" key="1">
    <citation type="submission" date="2010-12" db="EMBL/GenBank/DDBJ databases">
        <title>Complete sequence of chromosome 2 of Asticcacaulis excentricus CB 48.</title>
        <authorList>
            <consortium name="US DOE Joint Genome Institute"/>
            <person name="Lucas S."/>
            <person name="Copeland A."/>
            <person name="Lapidus A."/>
            <person name="Cheng J.-F."/>
            <person name="Bruce D."/>
            <person name="Goodwin L."/>
            <person name="Pitluck S."/>
            <person name="Teshima H."/>
            <person name="Davenport K."/>
            <person name="Detter J.C."/>
            <person name="Han C."/>
            <person name="Tapia R."/>
            <person name="Land M."/>
            <person name="Hauser L."/>
            <person name="Jeffries C."/>
            <person name="Kyrpides N."/>
            <person name="Ivanova N."/>
            <person name="Ovchinnikova G."/>
            <person name="Brun Y.V."/>
            <person name="Woyke T."/>
        </authorList>
    </citation>
    <scope>NUCLEOTIDE SEQUENCE [LARGE SCALE GENOMIC DNA]</scope>
    <source>
        <strain evidence="3">ATCC 15261 / DSM 4724 / KCTC 12464 / NCIMB 9791 / VKM B-1370 / CB 48</strain>
    </source>
</reference>
<evidence type="ECO:0000256" key="1">
    <source>
        <dbReference type="SAM" id="MobiDB-lite"/>
    </source>
</evidence>
<sequence length="37" mass="4184">MSRFMPTIRTAAPLSDNLSQGQKQTAHRLSPVRRFAI</sequence>
<dbReference type="Proteomes" id="UP000001492">
    <property type="component" value="Chromosome 2"/>
</dbReference>
<organism evidence="2 3">
    <name type="scientific">Asticcacaulis excentricus (strain ATCC 15261 / DSM 4724 / KCTC 12464 / NCIMB 9791 / VKM B-1370 / CB 48)</name>
    <dbReference type="NCBI Taxonomy" id="573065"/>
    <lineage>
        <taxon>Bacteria</taxon>
        <taxon>Pseudomonadati</taxon>
        <taxon>Pseudomonadota</taxon>
        <taxon>Alphaproteobacteria</taxon>
        <taxon>Caulobacterales</taxon>
        <taxon>Caulobacteraceae</taxon>
        <taxon>Asticcacaulis</taxon>
    </lineage>
</organism>
<proteinExistence type="predicted"/>